<dbReference type="PANTHER" id="PTHR31545">
    <property type="entry name" value="SEEDY PROTEIN A/C FAMILY MEMBER"/>
    <property type="match status" value="1"/>
</dbReference>
<keyword evidence="2" id="KW-0131">Cell cycle</keyword>
<reference evidence="4" key="1">
    <citation type="submission" date="2023-10" db="EMBL/GenBank/DDBJ databases">
        <title>Genome assemblies of two species of porcelain crab, Petrolisthes cinctipes and Petrolisthes manimaculis (Anomura: Porcellanidae).</title>
        <authorList>
            <person name="Angst P."/>
        </authorList>
    </citation>
    <scope>NUCLEOTIDE SEQUENCE</scope>
    <source>
        <strain evidence="4">PB745_01</strain>
        <tissue evidence="4">Gill</tissue>
    </source>
</reference>
<evidence type="ECO:0008006" key="6">
    <source>
        <dbReference type="Google" id="ProtNLM"/>
    </source>
</evidence>
<dbReference type="AlphaFoldDB" id="A0AAE1L0V8"/>
<gene>
    <name evidence="4" type="ORF">Pcinc_007099</name>
</gene>
<feature type="compositionally biased region" description="Basic and acidic residues" evidence="3">
    <location>
        <begin position="201"/>
        <end position="218"/>
    </location>
</feature>
<dbReference type="EMBL" id="JAWQEG010000525">
    <property type="protein sequence ID" value="KAK3888865.1"/>
    <property type="molecule type" value="Genomic_DNA"/>
</dbReference>
<dbReference type="GO" id="GO:0019901">
    <property type="term" value="F:protein kinase binding"/>
    <property type="evidence" value="ECO:0007669"/>
    <property type="project" value="InterPro"/>
</dbReference>
<dbReference type="InterPro" id="IPR020984">
    <property type="entry name" value="Speedy"/>
</dbReference>
<comment type="similarity">
    <text evidence="1">Belongs to the Speedy/Ringo family.</text>
</comment>
<name>A0AAE1L0V8_PETCI</name>
<dbReference type="PANTHER" id="PTHR31545:SF5">
    <property type="entry name" value="SPEEDY PROTEIN A"/>
    <property type="match status" value="1"/>
</dbReference>
<evidence type="ECO:0000256" key="1">
    <source>
        <dbReference type="ARBA" id="ARBA00010932"/>
    </source>
</evidence>
<feature type="region of interest" description="Disordered" evidence="3">
    <location>
        <begin position="30"/>
        <end position="50"/>
    </location>
</feature>
<dbReference type="Proteomes" id="UP001286313">
    <property type="component" value="Unassembled WGS sequence"/>
</dbReference>
<evidence type="ECO:0000313" key="5">
    <source>
        <dbReference type="Proteomes" id="UP001286313"/>
    </source>
</evidence>
<keyword evidence="5" id="KW-1185">Reference proteome</keyword>
<feature type="region of interest" description="Disordered" evidence="3">
    <location>
        <begin position="511"/>
        <end position="538"/>
    </location>
</feature>
<feature type="compositionally biased region" description="Polar residues" evidence="3">
    <location>
        <begin position="121"/>
        <end position="136"/>
    </location>
</feature>
<feature type="region of interest" description="Disordered" evidence="3">
    <location>
        <begin position="167"/>
        <end position="240"/>
    </location>
</feature>
<evidence type="ECO:0000313" key="4">
    <source>
        <dbReference type="EMBL" id="KAK3888865.1"/>
    </source>
</evidence>
<comment type="caution">
    <text evidence="4">The sequence shown here is derived from an EMBL/GenBank/DDBJ whole genome shotgun (WGS) entry which is preliminary data.</text>
</comment>
<protein>
    <recommendedName>
        <fullName evidence="6">Speedy protein A</fullName>
    </recommendedName>
</protein>
<dbReference type="InterPro" id="IPR052316">
    <property type="entry name" value="Speedy-Ringo_regulator"/>
</dbReference>
<organism evidence="4 5">
    <name type="scientific">Petrolisthes cinctipes</name>
    <name type="common">Flat porcelain crab</name>
    <dbReference type="NCBI Taxonomy" id="88211"/>
    <lineage>
        <taxon>Eukaryota</taxon>
        <taxon>Metazoa</taxon>
        <taxon>Ecdysozoa</taxon>
        <taxon>Arthropoda</taxon>
        <taxon>Crustacea</taxon>
        <taxon>Multicrustacea</taxon>
        <taxon>Malacostraca</taxon>
        <taxon>Eumalacostraca</taxon>
        <taxon>Eucarida</taxon>
        <taxon>Decapoda</taxon>
        <taxon>Pleocyemata</taxon>
        <taxon>Anomura</taxon>
        <taxon>Galatheoidea</taxon>
        <taxon>Porcellanidae</taxon>
        <taxon>Petrolisthes</taxon>
    </lineage>
</organism>
<evidence type="ECO:0000256" key="2">
    <source>
        <dbReference type="ARBA" id="ARBA00023306"/>
    </source>
</evidence>
<dbReference type="Pfam" id="PF11357">
    <property type="entry name" value="Spy1"/>
    <property type="match status" value="1"/>
</dbReference>
<sequence length="554" mass="64102">MRATTIYIPGSRINGSNLATLRILPNDIKEREDESEYSPPHKMPRLNDTPNRQMTLQEDVNKKLLTGSVRRECRRLPFGIINEDFKSSLSATKLILQGVMKIFKKQSPEPELPRPQLPLSTTKHSLHTQPTPGSFTDTEDEKENIPPTELPAAVKVLQEFREEAALVRQRKGEVPPPPPGGRRLAPKRLAQQSSHTNQKKVLKDNTEREKETPSDNKPYKSTKPIRRRSSCLMDTTHNTNHDTNVTSSHLNWFFQLVEEPVIHQFLKNDICRRYADKYLLAMVFTYFIRTGFLAHQYTRENFFAALYLAHDMEEDEEELKYEVFPWVLGPHWRHSYPRLIAIRDSIFWGIDCRGIVSRRCCEQVMEMQPKHWLWERERPSYHGWAIREHLRYPSDNGQPRGPDKSPLQCQMCLERECAASQSSYLLYLSESEDSPDTVCLAEEGQTTEHKERLPEFETFLCGNPETNVNFPVNQDSTTEGNWTKEGKPHAPLLQSFKLTDDRVIMRMSVQCQGSEEEKNPQTTATADGQEKDQHHHRLSCSQANTTNYTLSPVY</sequence>
<feature type="region of interest" description="Disordered" evidence="3">
    <location>
        <begin position="107"/>
        <end position="145"/>
    </location>
</feature>
<evidence type="ECO:0000256" key="3">
    <source>
        <dbReference type="SAM" id="MobiDB-lite"/>
    </source>
</evidence>
<proteinExistence type="inferred from homology"/>
<accession>A0AAE1L0V8</accession>